<keyword evidence="1" id="KW-0732">Signal</keyword>
<sequence>MMKMVTLLVVVVVTSLHYVEAIQCFQRTISECGGSCFTRIPQGEELEFGCNPQVTDNGETAVEDGFAYVIHCNHDKCNPDSGSCLSLSFSLLVLGALFTLLL</sequence>
<dbReference type="EMBL" id="JAHLQT010006108">
    <property type="protein sequence ID" value="KAG7175420.1"/>
    <property type="molecule type" value="Genomic_DNA"/>
</dbReference>
<evidence type="ECO:0000313" key="3">
    <source>
        <dbReference type="Proteomes" id="UP000747542"/>
    </source>
</evidence>
<organism evidence="2 3">
    <name type="scientific">Homarus americanus</name>
    <name type="common">American lobster</name>
    <dbReference type="NCBI Taxonomy" id="6706"/>
    <lineage>
        <taxon>Eukaryota</taxon>
        <taxon>Metazoa</taxon>
        <taxon>Ecdysozoa</taxon>
        <taxon>Arthropoda</taxon>
        <taxon>Crustacea</taxon>
        <taxon>Multicrustacea</taxon>
        <taxon>Malacostraca</taxon>
        <taxon>Eumalacostraca</taxon>
        <taxon>Eucarida</taxon>
        <taxon>Decapoda</taxon>
        <taxon>Pleocyemata</taxon>
        <taxon>Astacidea</taxon>
        <taxon>Nephropoidea</taxon>
        <taxon>Nephropidae</taxon>
        <taxon>Homarus</taxon>
    </lineage>
</organism>
<keyword evidence="3" id="KW-1185">Reference proteome</keyword>
<name>A0A8J5N8K4_HOMAM</name>
<reference evidence="2" key="1">
    <citation type="journal article" date="2021" name="Sci. Adv.">
        <title>The American lobster genome reveals insights on longevity, neural, and immune adaptations.</title>
        <authorList>
            <person name="Polinski J.M."/>
            <person name="Zimin A.V."/>
            <person name="Clark K.F."/>
            <person name="Kohn A.B."/>
            <person name="Sadowski N."/>
            <person name="Timp W."/>
            <person name="Ptitsyn A."/>
            <person name="Khanna P."/>
            <person name="Romanova D.Y."/>
            <person name="Williams P."/>
            <person name="Greenwood S.J."/>
            <person name="Moroz L.L."/>
            <person name="Walt D.R."/>
            <person name="Bodnar A.G."/>
        </authorList>
    </citation>
    <scope>NUCLEOTIDE SEQUENCE</scope>
    <source>
        <strain evidence="2">GMGI-L3</strain>
    </source>
</reference>
<feature type="chain" id="PRO_5035191977" evidence="1">
    <location>
        <begin position="22"/>
        <end position="102"/>
    </location>
</feature>
<accession>A0A8J5N8K4</accession>
<gene>
    <name evidence="2" type="ORF">Hamer_G001508</name>
</gene>
<proteinExistence type="predicted"/>
<dbReference type="AlphaFoldDB" id="A0A8J5N8K4"/>
<dbReference type="Proteomes" id="UP000747542">
    <property type="component" value="Unassembled WGS sequence"/>
</dbReference>
<protein>
    <submittedName>
        <fullName evidence="2">Uncharacterized protein</fullName>
    </submittedName>
</protein>
<feature type="signal peptide" evidence="1">
    <location>
        <begin position="1"/>
        <end position="21"/>
    </location>
</feature>
<evidence type="ECO:0000313" key="2">
    <source>
        <dbReference type="EMBL" id="KAG7175420.1"/>
    </source>
</evidence>
<comment type="caution">
    <text evidence="2">The sequence shown here is derived from an EMBL/GenBank/DDBJ whole genome shotgun (WGS) entry which is preliminary data.</text>
</comment>
<evidence type="ECO:0000256" key="1">
    <source>
        <dbReference type="SAM" id="SignalP"/>
    </source>
</evidence>